<keyword evidence="4" id="KW-1185">Reference proteome</keyword>
<feature type="region of interest" description="Disordered" evidence="1">
    <location>
        <begin position="39"/>
        <end position="88"/>
    </location>
</feature>
<evidence type="ECO:0000256" key="1">
    <source>
        <dbReference type="SAM" id="MobiDB-lite"/>
    </source>
</evidence>
<keyword evidence="2" id="KW-0732">Signal</keyword>
<name>A0A197JRH9_9FUNG</name>
<reference evidence="3 4" key="1">
    <citation type="submission" date="2016-05" db="EMBL/GenBank/DDBJ databases">
        <title>Genome sequencing reveals origins of a unique bacterial endosymbiosis in the earliest lineages of terrestrial Fungi.</title>
        <authorList>
            <consortium name="DOE Joint Genome Institute"/>
            <person name="Uehling J."/>
            <person name="Gryganskyi A."/>
            <person name="Hameed K."/>
            <person name="Tschaplinski T."/>
            <person name="Misztal P."/>
            <person name="Wu S."/>
            <person name="Desiro A."/>
            <person name="Vande Pol N."/>
            <person name="Du Z.-Y."/>
            <person name="Zienkiewicz A."/>
            <person name="Zienkiewicz K."/>
            <person name="Morin E."/>
            <person name="Tisserant E."/>
            <person name="Splivallo R."/>
            <person name="Hainaut M."/>
            <person name="Henrissat B."/>
            <person name="Ohm R."/>
            <person name="Kuo A."/>
            <person name="Yan J."/>
            <person name="Lipzen A."/>
            <person name="Nolan M."/>
            <person name="Labutti K."/>
            <person name="Barry K."/>
            <person name="Goldstein A."/>
            <person name="Labbe J."/>
            <person name="Schadt C."/>
            <person name="Tuskan G."/>
            <person name="Grigoriev I."/>
            <person name="Martin F."/>
            <person name="Vilgalys R."/>
            <person name="Bonito G."/>
        </authorList>
    </citation>
    <scope>NUCLEOTIDE SEQUENCE [LARGE SCALE GENOMIC DNA]</scope>
    <source>
        <strain evidence="3 4">AG-77</strain>
    </source>
</reference>
<evidence type="ECO:0000313" key="3">
    <source>
        <dbReference type="EMBL" id="OAQ27061.1"/>
    </source>
</evidence>
<feature type="compositionally biased region" description="Low complexity" evidence="1">
    <location>
        <begin position="41"/>
        <end position="81"/>
    </location>
</feature>
<sequence>MKRTTTRSPQRISICTFLITLALLITLFIIPTHAQDEDGYSSSSSYSSDDYPAPASSLETQQQPSPQLSPTSSDAASTPSSKMTEPPITLPSVLYVPPVSFNINNDALEPIFPSGSESCQKCKYFYPKLKECNQIANQTLALLPRLVPTGNDTTTLVYPNSTTTTTTTTTTNGTDVTGSTPTGPPSTFTTLMPFLQCICPNQGLAATKVCLTCFRVSNQRNFLDQLVLQNVSNSLSAFQEACLDSNDGTVVPPAGTKGQSASSARKNAVLSSWTEGFWMMIVLSVVVISLSSSISPI</sequence>
<evidence type="ECO:0000256" key="2">
    <source>
        <dbReference type="SAM" id="SignalP"/>
    </source>
</evidence>
<dbReference type="EMBL" id="KV442060">
    <property type="protein sequence ID" value="OAQ27061.1"/>
    <property type="molecule type" value="Genomic_DNA"/>
</dbReference>
<protein>
    <recommendedName>
        <fullName evidence="5">Transmembrane protein</fullName>
    </recommendedName>
</protein>
<evidence type="ECO:0008006" key="5">
    <source>
        <dbReference type="Google" id="ProtNLM"/>
    </source>
</evidence>
<dbReference type="OrthoDB" id="2445262at2759"/>
<organism evidence="3 4">
    <name type="scientific">Linnemannia elongata AG-77</name>
    <dbReference type="NCBI Taxonomy" id="1314771"/>
    <lineage>
        <taxon>Eukaryota</taxon>
        <taxon>Fungi</taxon>
        <taxon>Fungi incertae sedis</taxon>
        <taxon>Mucoromycota</taxon>
        <taxon>Mortierellomycotina</taxon>
        <taxon>Mortierellomycetes</taxon>
        <taxon>Mortierellales</taxon>
        <taxon>Mortierellaceae</taxon>
        <taxon>Linnemannia</taxon>
    </lineage>
</organism>
<accession>A0A197JRH9</accession>
<gene>
    <name evidence="3" type="ORF">K457DRAFT_127734</name>
</gene>
<feature type="region of interest" description="Disordered" evidence="1">
    <location>
        <begin position="160"/>
        <end position="182"/>
    </location>
</feature>
<evidence type="ECO:0000313" key="4">
    <source>
        <dbReference type="Proteomes" id="UP000078512"/>
    </source>
</evidence>
<feature type="chain" id="PRO_5008276193" description="Transmembrane protein" evidence="2">
    <location>
        <begin position="35"/>
        <end position="297"/>
    </location>
</feature>
<proteinExistence type="predicted"/>
<dbReference type="AlphaFoldDB" id="A0A197JRH9"/>
<dbReference type="Proteomes" id="UP000078512">
    <property type="component" value="Unassembled WGS sequence"/>
</dbReference>
<feature type="signal peptide" evidence="2">
    <location>
        <begin position="1"/>
        <end position="34"/>
    </location>
</feature>